<gene>
    <name evidence="4" type="ORF">EVG20_g2215</name>
</gene>
<evidence type="ECO:0000256" key="2">
    <source>
        <dbReference type="SAM" id="MobiDB-lite"/>
    </source>
</evidence>
<name>A0A4Y9ZAH8_9AGAM</name>
<dbReference type="PANTHER" id="PTHR22978:SF22">
    <property type="entry name" value="BTG FAMILY PROTEIN"/>
    <property type="match status" value="1"/>
</dbReference>
<dbReference type="Pfam" id="PF07742">
    <property type="entry name" value="BTG"/>
    <property type="match status" value="1"/>
</dbReference>
<feature type="region of interest" description="Disordered" evidence="2">
    <location>
        <begin position="193"/>
        <end position="227"/>
    </location>
</feature>
<dbReference type="Proteomes" id="UP000298327">
    <property type="component" value="Unassembled WGS sequence"/>
</dbReference>
<accession>A0A4Y9ZAH8</accession>
<dbReference type="GO" id="GO:0005737">
    <property type="term" value="C:cytoplasm"/>
    <property type="evidence" value="ECO:0007669"/>
    <property type="project" value="TreeGrafter"/>
</dbReference>
<dbReference type="OrthoDB" id="19928at2759"/>
<comment type="caution">
    <text evidence="4">The sequence shown here is derived from an EMBL/GenBank/DDBJ whole genome shotgun (WGS) entry which is preliminary data.</text>
</comment>
<reference evidence="4 5" key="1">
    <citation type="submission" date="2019-02" db="EMBL/GenBank/DDBJ databases">
        <title>Genome sequencing of the rare red list fungi Dentipellis fragilis.</title>
        <authorList>
            <person name="Buettner E."/>
            <person name="Kellner H."/>
        </authorList>
    </citation>
    <scope>NUCLEOTIDE SEQUENCE [LARGE SCALE GENOMIC DNA]</scope>
    <source>
        <strain evidence="4 5">DSM 105465</strain>
    </source>
</reference>
<dbReference type="AlphaFoldDB" id="A0A4Y9ZAH8"/>
<dbReference type="GO" id="GO:0005634">
    <property type="term" value="C:nucleus"/>
    <property type="evidence" value="ECO:0007669"/>
    <property type="project" value="TreeGrafter"/>
</dbReference>
<keyword evidence="5" id="KW-1185">Reference proteome</keyword>
<dbReference type="SUPFAM" id="SSF160696">
    <property type="entry name" value="BTG domain-like"/>
    <property type="match status" value="1"/>
</dbReference>
<dbReference type="PRINTS" id="PR00310">
    <property type="entry name" value="ANTIPRLFBTG1"/>
</dbReference>
<evidence type="ECO:0000313" key="5">
    <source>
        <dbReference type="Proteomes" id="UP000298327"/>
    </source>
</evidence>
<feature type="domain" description="Anti-proliferative protein" evidence="3">
    <location>
        <begin position="11"/>
        <end position="116"/>
    </location>
</feature>
<evidence type="ECO:0000256" key="1">
    <source>
        <dbReference type="ARBA" id="ARBA00007989"/>
    </source>
</evidence>
<dbReference type="PANTHER" id="PTHR22978">
    <property type="entry name" value="B-CELL TRANSLOCATION GENE"/>
    <property type="match status" value="1"/>
</dbReference>
<dbReference type="InterPro" id="IPR036054">
    <property type="entry name" value="BTG-like_sf"/>
</dbReference>
<feature type="compositionally biased region" description="Low complexity" evidence="2">
    <location>
        <begin position="218"/>
        <end position="227"/>
    </location>
</feature>
<proteinExistence type="inferred from homology"/>
<feature type="compositionally biased region" description="Low complexity" evidence="2">
    <location>
        <begin position="320"/>
        <end position="329"/>
    </location>
</feature>
<evidence type="ECO:0000259" key="3">
    <source>
        <dbReference type="Pfam" id="PF07742"/>
    </source>
</evidence>
<protein>
    <recommendedName>
        <fullName evidence="3">Anti-proliferative protein domain-containing protein</fullName>
    </recommendedName>
</protein>
<dbReference type="Gene3D" id="3.90.640.90">
    <property type="entry name" value="Anti-proliferative protein, N-terminal domain"/>
    <property type="match status" value="1"/>
</dbReference>
<dbReference type="STRING" id="205917.A0A4Y9ZAH8"/>
<comment type="similarity">
    <text evidence="1">Belongs to the BTG family.</text>
</comment>
<dbReference type="InterPro" id="IPR002087">
    <property type="entry name" value="Anti_prolifrtn"/>
</dbReference>
<sequence>MASQTSLAVTIVQAIAYITRPLIVCFPVSTILKLQIALEANLTKHFAPSWVPSEPLRGSGRRCLSFSPNALPPRPIYNSIRAAGVQWPEWSAALGNVEFDLFVDPGRVSIRISGGKLVTVWSEELEKAVQLKANLIAQEARLQAVLRVQEAARAEKNKTLAQEIMQADEDSEQELFAALADEIRAPTWTTPIVTSFPRSPLPSPCPSRLCRRSRPRPSSRSSNLSSSGLSIFSEASTGASSVTSASTVPCVAEVPVPIVAPKLSRRERARMNRILIDKSKTQVQNYDGGKTKVLTGGVMFCAKPKAASTAAPKAQKAKATKGTSASASANWRAVRA</sequence>
<dbReference type="InterPro" id="IPR033332">
    <property type="entry name" value="BTG"/>
</dbReference>
<dbReference type="EMBL" id="SEOQ01000082">
    <property type="protein sequence ID" value="TFY70801.1"/>
    <property type="molecule type" value="Genomic_DNA"/>
</dbReference>
<feature type="region of interest" description="Disordered" evidence="2">
    <location>
        <begin position="307"/>
        <end position="336"/>
    </location>
</feature>
<evidence type="ECO:0000313" key="4">
    <source>
        <dbReference type="EMBL" id="TFY70801.1"/>
    </source>
</evidence>
<organism evidence="4 5">
    <name type="scientific">Dentipellis fragilis</name>
    <dbReference type="NCBI Taxonomy" id="205917"/>
    <lineage>
        <taxon>Eukaryota</taxon>
        <taxon>Fungi</taxon>
        <taxon>Dikarya</taxon>
        <taxon>Basidiomycota</taxon>
        <taxon>Agaricomycotina</taxon>
        <taxon>Agaricomycetes</taxon>
        <taxon>Russulales</taxon>
        <taxon>Hericiaceae</taxon>
        <taxon>Dentipellis</taxon>
    </lineage>
</organism>